<name>A0A5D2CAS5_GOSDA</name>
<evidence type="ECO:0000313" key="1">
    <source>
        <dbReference type="EMBL" id="TYG65445.1"/>
    </source>
</evidence>
<dbReference type="Proteomes" id="UP000323506">
    <property type="component" value="Chromosome D06"/>
</dbReference>
<evidence type="ECO:0000313" key="2">
    <source>
        <dbReference type="Proteomes" id="UP000323506"/>
    </source>
</evidence>
<sequence>MEGNSTESQSSIPAVRVQEIIIGRPVAQGFGTYCYDLGSIYLFMKLYYSHD</sequence>
<accession>A0A5D2CAS5</accession>
<keyword evidence="2" id="KW-1185">Reference proteome</keyword>
<dbReference type="AlphaFoldDB" id="A0A5D2CAS5"/>
<dbReference type="EMBL" id="CM017706">
    <property type="protein sequence ID" value="TYG65445.1"/>
    <property type="molecule type" value="Genomic_DNA"/>
</dbReference>
<protein>
    <submittedName>
        <fullName evidence="1">Uncharacterized protein</fullName>
    </submittedName>
</protein>
<proteinExistence type="predicted"/>
<gene>
    <name evidence="1" type="ORF">ES288_D06G186200v1</name>
</gene>
<organism evidence="1 2">
    <name type="scientific">Gossypium darwinii</name>
    <name type="common">Darwin's cotton</name>
    <name type="synonym">Gossypium barbadense var. darwinii</name>
    <dbReference type="NCBI Taxonomy" id="34276"/>
    <lineage>
        <taxon>Eukaryota</taxon>
        <taxon>Viridiplantae</taxon>
        <taxon>Streptophyta</taxon>
        <taxon>Embryophyta</taxon>
        <taxon>Tracheophyta</taxon>
        <taxon>Spermatophyta</taxon>
        <taxon>Magnoliopsida</taxon>
        <taxon>eudicotyledons</taxon>
        <taxon>Gunneridae</taxon>
        <taxon>Pentapetalae</taxon>
        <taxon>rosids</taxon>
        <taxon>malvids</taxon>
        <taxon>Malvales</taxon>
        <taxon>Malvaceae</taxon>
        <taxon>Malvoideae</taxon>
        <taxon>Gossypium</taxon>
    </lineage>
</organism>
<reference evidence="1 2" key="1">
    <citation type="submission" date="2019-06" db="EMBL/GenBank/DDBJ databases">
        <title>WGS assembly of Gossypium darwinii.</title>
        <authorList>
            <person name="Chen Z.J."/>
            <person name="Sreedasyam A."/>
            <person name="Ando A."/>
            <person name="Song Q."/>
            <person name="De L."/>
            <person name="Hulse-Kemp A."/>
            <person name="Ding M."/>
            <person name="Ye W."/>
            <person name="Kirkbride R."/>
            <person name="Jenkins J."/>
            <person name="Plott C."/>
            <person name="Lovell J."/>
            <person name="Lin Y.-M."/>
            <person name="Vaughn R."/>
            <person name="Liu B."/>
            <person name="Li W."/>
            <person name="Simpson S."/>
            <person name="Scheffler B."/>
            <person name="Saski C."/>
            <person name="Grover C."/>
            <person name="Hu G."/>
            <person name="Conover J."/>
            <person name="Carlson J."/>
            <person name="Shu S."/>
            <person name="Boston L."/>
            <person name="Williams M."/>
            <person name="Peterson D."/>
            <person name="Mcgee K."/>
            <person name="Jones D."/>
            <person name="Wendel J."/>
            <person name="Stelly D."/>
            <person name="Grimwood J."/>
            <person name="Schmutz J."/>
        </authorList>
    </citation>
    <scope>NUCLEOTIDE SEQUENCE [LARGE SCALE GENOMIC DNA]</scope>
    <source>
        <strain evidence="1">1808015.09</strain>
    </source>
</reference>